<dbReference type="RefSeq" id="XP_001328962.1">
    <property type="nucleotide sequence ID" value="XM_001328927.1"/>
</dbReference>
<reference evidence="6" key="1">
    <citation type="submission" date="2006-10" db="EMBL/GenBank/DDBJ databases">
        <authorList>
            <person name="Amadeo P."/>
            <person name="Zhao Q."/>
            <person name="Wortman J."/>
            <person name="Fraser-Liggett C."/>
            <person name="Carlton J."/>
        </authorList>
    </citation>
    <scope>NUCLEOTIDE SEQUENCE</scope>
    <source>
        <strain evidence="6">G3</strain>
    </source>
</reference>
<dbReference type="Gene3D" id="1.20.1440.200">
    <property type="match status" value="1"/>
</dbReference>
<protein>
    <submittedName>
        <fullName evidence="6">Uncharacterized protein</fullName>
    </submittedName>
</protein>
<accession>A2DSG0</accession>
<dbReference type="VEuPathDB" id="TrichDB:TVAG_067440"/>
<dbReference type="GO" id="GO:0032509">
    <property type="term" value="P:endosome transport via multivesicular body sorting pathway"/>
    <property type="evidence" value="ECO:0007669"/>
    <property type="project" value="InterPro"/>
</dbReference>
<reference evidence="6" key="2">
    <citation type="journal article" date="2007" name="Science">
        <title>Draft genome sequence of the sexually transmitted pathogen Trichomonas vaginalis.</title>
        <authorList>
            <person name="Carlton J.M."/>
            <person name="Hirt R.P."/>
            <person name="Silva J.C."/>
            <person name="Delcher A.L."/>
            <person name="Schatz M."/>
            <person name="Zhao Q."/>
            <person name="Wortman J.R."/>
            <person name="Bidwell S.L."/>
            <person name="Alsmark U.C.M."/>
            <person name="Besteiro S."/>
            <person name="Sicheritz-Ponten T."/>
            <person name="Noel C.J."/>
            <person name="Dacks J.B."/>
            <person name="Foster P.G."/>
            <person name="Simillion C."/>
            <person name="Van de Peer Y."/>
            <person name="Miranda-Saavedra D."/>
            <person name="Barton G.J."/>
            <person name="Westrop G.D."/>
            <person name="Mueller S."/>
            <person name="Dessi D."/>
            <person name="Fiori P.L."/>
            <person name="Ren Q."/>
            <person name="Paulsen I."/>
            <person name="Zhang H."/>
            <person name="Bastida-Corcuera F.D."/>
            <person name="Simoes-Barbosa A."/>
            <person name="Brown M.T."/>
            <person name="Hayes R.D."/>
            <person name="Mukherjee M."/>
            <person name="Okumura C.Y."/>
            <person name="Schneider R."/>
            <person name="Smith A.J."/>
            <person name="Vanacova S."/>
            <person name="Villalvazo M."/>
            <person name="Haas B.J."/>
            <person name="Pertea M."/>
            <person name="Feldblyum T.V."/>
            <person name="Utterback T.R."/>
            <person name="Shu C.L."/>
            <person name="Osoegawa K."/>
            <person name="de Jong P.J."/>
            <person name="Hrdy I."/>
            <person name="Horvathova L."/>
            <person name="Zubacova Z."/>
            <person name="Dolezal P."/>
            <person name="Malik S.B."/>
            <person name="Logsdon J.M. Jr."/>
            <person name="Henze K."/>
            <person name="Gupta A."/>
            <person name="Wang C.C."/>
            <person name="Dunne R.L."/>
            <person name="Upcroft J.A."/>
            <person name="Upcroft P."/>
            <person name="White O."/>
            <person name="Salzberg S.L."/>
            <person name="Tang P."/>
            <person name="Chiu C.-H."/>
            <person name="Lee Y.-S."/>
            <person name="Embley T.M."/>
            <person name="Coombs G.H."/>
            <person name="Mottram J.C."/>
            <person name="Tachezy J."/>
            <person name="Fraser-Liggett C.M."/>
            <person name="Johnson P.J."/>
        </authorList>
    </citation>
    <scope>NUCLEOTIDE SEQUENCE [LARGE SCALE GENOMIC DNA]</scope>
    <source>
        <strain evidence="6">G3</strain>
    </source>
</reference>
<dbReference type="Pfam" id="PF03997">
    <property type="entry name" value="VPS28"/>
    <property type="match status" value="1"/>
</dbReference>
<dbReference type="STRING" id="5722.A2DSG0"/>
<evidence type="ECO:0000256" key="2">
    <source>
        <dbReference type="ARBA" id="ARBA00022448"/>
    </source>
</evidence>
<feature type="region of interest" description="Disordered" evidence="5">
    <location>
        <begin position="1"/>
        <end position="110"/>
    </location>
</feature>
<dbReference type="KEGG" id="tva:4774750"/>
<feature type="compositionally biased region" description="Low complexity" evidence="5">
    <location>
        <begin position="39"/>
        <end position="53"/>
    </location>
</feature>
<dbReference type="GO" id="GO:0000813">
    <property type="term" value="C:ESCRT I complex"/>
    <property type="evidence" value="ECO:0007669"/>
    <property type="project" value="InterPro"/>
</dbReference>
<dbReference type="Proteomes" id="UP000001542">
    <property type="component" value="Unassembled WGS sequence"/>
</dbReference>
<dbReference type="GO" id="GO:0015031">
    <property type="term" value="P:protein transport"/>
    <property type="evidence" value="ECO:0007669"/>
    <property type="project" value="UniProtKB-KW"/>
</dbReference>
<dbReference type="VEuPathDB" id="TrichDB:TVAGG3_0080030"/>
<feature type="compositionally biased region" description="Gly residues" evidence="5">
    <location>
        <begin position="11"/>
        <end position="25"/>
    </location>
</feature>
<feature type="compositionally biased region" description="Pro residues" evidence="5">
    <location>
        <begin position="54"/>
        <end position="64"/>
    </location>
</feature>
<dbReference type="InterPro" id="IPR037202">
    <property type="entry name" value="ESCRT_assembly_dom"/>
</dbReference>
<dbReference type="InParanoid" id="A2DSG0"/>
<evidence type="ECO:0000256" key="5">
    <source>
        <dbReference type="SAM" id="MobiDB-lite"/>
    </source>
</evidence>
<keyword evidence="4" id="KW-0653">Protein transport</keyword>
<name>A2DSG0_TRIV3</name>
<dbReference type="InterPro" id="IPR007143">
    <property type="entry name" value="Vps28"/>
</dbReference>
<gene>
    <name evidence="6" type="ORF">TVAG_067440</name>
</gene>
<evidence type="ECO:0000256" key="4">
    <source>
        <dbReference type="ARBA" id="ARBA00022927"/>
    </source>
</evidence>
<evidence type="ECO:0000256" key="1">
    <source>
        <dbReference type="ARBA" id="ARBA00004177"/>
    </source>
</evidence>
<dbReference type="EMBL" id="DS113239">
    <property type="protein sequence ID" value="EAY16739.1"/>
    <property type="molecule type" value="Genomic_DNA"/>
</dbReference>
<evidence type="ECO:0000256" key="3">
    <source>
        <dbReference type="ARBA" id="ARBA00022753"/>
    </source>
</evidence>
<feature type="compositionally biased region" description="Low complexity" evidence="5">
    <location>
        <begin position="96"/>
        <end position="108"/>
    </location>
</feature>
<dbReference type="SMR" id="A2DSG0"/>
<keyword evidence="3" id="KW-0967">Endosome</keyword>
<dbReference type="AlphaFoldDB" id="A2DSG0"/>
<sequence>MYPGQYNPGNPMGGAIPGGRPGGSYGFQPTQGYPMPQQGYPGSQVPSPYSSGPYPAPYGQPAPQPGYGGYPSPYQGPGAAPYNSGPYPTTQPPQPFGSSPVVPPRSGSAPTFGYPTVEKIQFTIPKKNLQTYANLYSIIAAAEALGQQKMDGSITDSDYAEQMKILKNNYDFSTKALKMNKDQVEAFCETVNLGCSFALVGLYEDFDTTQSSRGGVTHRENMELGSCKVEIQDHFVVKSNVQVYLPIWDKITRIYKKTSFLQLNSDMRQRFETCDQILRTANPQMPLPDDKVFEFKSNYLIFDEAFVNSLDI</sequence>
<feature type="compositionally biased region" description="Low complexity" evidence="5">
    <location>
        <begin position="70"/>
        <end position="82"/>
    </location>
</feature>
<proteinExistence type="predicted"/>
<dbReference type="SUPFAM" id="SSF140111">
    <property type="entry name" value="Endosomal sorting complex assembly domain"/>
    <property type="match status" value="1"/>
</dbReference>
<comment type="subcellular location">
    <subcellularLocation>
        <location evidence="1">Endosome</location>
    </subcellularLocation>
</comment>
<organism evidence="6 7">
    <name type="scientific">Trichomonas vaginalis (strain ATCC PRA-98 / G3)</name>
    <dbReference type="NCBI Taxonomy" id="412133"/>
    <lineage>
        <taxon>Eukaryota</taxon>
        <taxon>Metamonada</taxon>
        <taxon>Parabasalia</taxon>
        <taxon>Trichomonadida</taxon>
        <taxon>Trichomonadidae</taxon>
        <taxon>Trichomonas</taxon>
    </lineage>
</organism>
<dbReference type="InterPro" id="IPR038358">
    <property type="entry name" value="VPS28_N_sf"/>
</dbReference>
<keyword evidence="2" id="KW-0813">Transport</keyword>
<keyword evidence="7" id="KW-1185">Reference proteome</keyword>
<evidence type="ECO:0000313" key="7">
    <source>
        <dbReference type="Proteomes" id="UP000001542"/>
    </source>
</evidence>
<evidence type="ECO:0000313" key="6">
    <source>
        <dbReference type="EMBL" id="EAY16739.1"/>
    </source>
</evidence>